<dbReference type="SMART" id="SM00506">
    <property type="entry name" value="A1pp"/>
    <property type="match status" value="1"/>
</dbReference>
<proteinExistence type="predicted"/>
<reference evidence="3 4" key="1">
    <citation type="submission" date="2019-08" db="EMBL/GenBank/DDBJ databases">
        <title>Archangium and Cystobacter genomes.</title>
        <authorList>
            <person name="Chen I.-C.K."/>
            <person name="Wielgoss S."/>
        </authorList>
    </citation>
    <scope>NUCLEOTIDE SEQUENCE [LARGE SCALE GENOMIC DNA]</scope>
    <source>
        <strain evidence="3 4">Cbm 6</strain>
    </source>
</reference>
<dbReference type="InterPro" id="IPR002589">
    <property type="entry name" value="Macro_dom"/>
</dbReference>
<dbReference type="PANTHER" id="PTHR12521:SF0">
    <property type="entry name" value="ADP-RIBOSE GLYCOHYDROLASE OARD1"/>
    <property type="match status" value="1"/>
</dbReference>
<dbReference type="EMBL" id="CP043494">
    <property type="protein sequence ID" value="WNG46948.1"/>
    <property type="molecule type" value="Genomic_DNA"/>
</dbReference>
<dbReference type="Gene3D" id="3.40.220.10">
    <property type="entry name" value="Leucine Aminopeptidase, subunit E, domain 1"/>
    <property type="match status" value="1"/>
</dbReference>
<evidence type="ECO:0000259" key="2">
    <source>
        <dbReference type="PROSITE" id="PS51154"/>
    </source>
</evidence>
<accession>A0ABY9WUI3</accession>
<evidence type="ECO:0000256" key="1">
    <source>
        <dbReference type="ARBA" id="ARBA00035885"/>
    </source>
</evidence>
<dbReference type="InterPro" id="IPR050892">
    <property type="entry name" value="ADP-ribose_metab_enzymes"/>
</dbReference>
<comment type="catalytic activity">
    <reaction evidence="1">
        <text>an N-(ADP-alpha-D-ribosyl)-thymidine in DNA + H2O = a thymidine in DNA + ADP-D-ribose</text>
        <dbReference type="Rhea" id="RHEA:71655"/>
        <dbReference type="Rhea" id="RHEA-COMP:13556"/>
        <dbReference type="Rhea" id="RHEA-COMP:18051"/>
        <dbReference type="ChEBI" id="CHEBI:15377"/>
        <dbReference type="ChEBI" id="CHEBI:57967"/>
        <dbReference type="ChEBI" id="CHEBI:137386"/>
        <dbReference type="ChEBI" id="CHEBI:191199"/>
    </reaction>
    <physiologicalReaction direction="left-to-right" evidence="1">
        <dbReference type="Rhea" id="RHEA:71656"/>
    </physiologicalReaction>
</comment>
<protein>
    <submittedName>
        <fullName evidence="3">Macro domain-containing protein</fullName>
    </submittedName>
</protein>
<sequence>MPTIFVRGDLLRQEGLNALAHGCNCAGAMGKGIAVEFRARFPRMYAEYKQRCADGRFKLGEVFTWTEEGVTVFNLGTQKTWRTKAELQAIESAVTLMVQEAEARGLDKIGLPRIGAGLGGLPWESVRALLALIGERTHVNLIVFEDYVPGAVVELP</sequence>
<dbReference type="RefSeq" id="WP_395823855.1">
    <property type="nucleotide sequence ID" value="NZ_CP043494.1"/>
</dbReference>
<dbReference type="PANTHER" id="PTHR12521">
    <property type="entry name" value="PROTEIN C6ORF130"/>
    <property type="match status" value="1"/>
</dbReference>
<dbReference type="Pfam" id="PF01661">
    <property type="entry name" value="Macro"/>
    <property type="match status" value="1"/>
</dbReference>
<dbReference type="InterPro" id="IPR043472">
    <property type="entry name" value="Macro_dom-like"/>
</dbReference>
<evidence type="ECO:0000313" key="4">
    <source>
        <dbReference type="Proteomes" id="UP001611383"/>
    </source>
</evidence>
<keyword evidence="4" id="KW-1185">Reference proteome</keyword>
<dbReference type="CDD" id="cd02901">
    <property type="entry name" value="Macro_Poa1p-like"/>
    <property type="match status" value="1"/>
</dbReference>
<dbReference type="PROSITE" id="PS51154">
    <property type="entry name" value="MACRO"/>
    <property type="match status" value="1"/>
</dbReference>
<dbReference type="Proteomes" id="UP001611383">
    <property type="component" value="Chromosome"/>
</dbReference>
<name>A0ABY9WUI3_9BACT</name>
<evidence type="ECO:0000313" key="3">
    <source>
        <dbReference type="EMBL" id="WNG46948.1"/>
    </source>
</evidence>
<organism evidence="3 4">
    <name type="scientific">Archangium minus</name>
    <dbReference type="NCBI Taxonomy" id="83450"/>
    <lineage>
        <taxon>Bacteria</taxon>
        <taxon>Pseudomonadati</taxon>
        <taxon>Myxococcota</taxon>
        <taxon>Myxococcia</taxon>
        <taxon>Myxococcales</taxon>
        <taxon>Cystobacterineae</taxon>
        <taxon>Archangiaceae</taxon>
        <taxon>Archangium</taxon>
    </lineage>
</organism>
<dbReference type="SUPFAM" id="SSF52949">
    <property type="entry name" value="Macro domain-like"/>
    <property type="match status" value="1"/>
</dbReference>
<feature type="domain" description="Macro" evidence="2">
    <location>
        <begin position="1"/>
        <end position="156"/>
    </location>
</feature>
<gene>
    <name evidence="3" type="ORF">F0U60_24570</name>
</gene>